<evidence type="ECO:0000256" key="2">
    <source>
        <dbReference type="ARBA" id="ARBA00005528"/>
    </source>
</evidence>
<dbReference type="EMBL" id="CP047895">
    <property type="protein sequence ID" value="QHL89721.1"/>
    <property type="molecule type" value="Genomic_DNA"/>
</dbReference>
<dbReference type="GO" id="GO:0070042">
    <property type="term" value="F:rRNA (uridine-N3-)-methyltransferase activity"/>
    <property type="evidence" value="ECO:0007669"/>
    <property type="project" value="TreeGrafter"/>
</dbReference>
<feature type="domain" description="Ribosomal RNA small subunit methyltransferase E PUA-like" evidence="14">
    <location>
        <begin position="29"/>
        <end position="75"/>
    </location>
</feature>
<evidence type="ECO:0000256" key="4">
    <source>
        <dbReference type="ARBA" id="ARBA00013673"/>
    </source>
</evidence>
<feature type="domain" description="Ribosomal RNA small subunit methyltransferase E methyltransferase" evidence="13">
    <location>
        <begin position="83"/>
        <end position="240"/>
    </location>
</feature>
<sequence length="250" mass="26888">MPATPAWPPRSAPRLFVDPPLAEGLELRIDGAQAHYLGGVMRMRPGGIVILCDDQTGEWAGEIVAQGKRDLTVRLIERLRPREPVPDIWLCAAPIKRGRIDWVVEKAAELGAARLMFVGTRRAVVDRLNLERLRAHMIEAAEQCARTALPELHDLTGLETLIGAWPADRHLFFADEEGGTPIAAAIAARPGPAAILIGPEGGFDPDERALIRAVPAAVPVSLGPRILRADTAAAAALSVWMAVAGDWVAK</sequence>
<evidence type="ECO:0000256" key="12">
    <source>
        <dbReference type="PIRNR" id="PIRNR015601"/>
    </source>
</evidence>
<evidence type="ECO:0000256" key="9">
    <source>
        <dbReference type="ARBA" id="ARBA00022691"/>
    </source>
</evidence>
<evidence type="ECO:0000256" key="3">
    <source>
        <dbReference type="ARBA" id="ARBA00012328"/>
    </source>
</evidence>
<dbReference type="InterPro" id="IPR015947">
    <property type="entry name" value="PUA-like_sf"/>
</dbReference>
<dbReference type="PANTHER" id="PTHR30027:SF3">
    <property type="entry name" value="16S RRNA (URACIL(1498)-N(3))-METHYLTRANSFERASE"/>
    <property type="match status" value="1"/>
</dbReference>
<dbReference type="EC" id="2.1.1.193" evidence="3 12"/>
<dbReference type="Pfam" id="PF20260">
    <property type="entry name" value="PUA_4"/>
    <property type="match status" value="1"/>
</dbReference>
<evidence type="ECO:0000313" key="15">
    <source>
        <dbReference type="EMBL" id="QHL89721.1"/>
    </source>
</evidence>
<dbReference type="NCBIfam" id="TIGR00046">
    <property type="entry name" value="RsmE family RNA methyltransferase"/>
    <property type="match status" value="1"/>
</dbReference>
<dbReference type="GO" id="GO:0005737">
    <property type="term" value="C:cytoplasm"/>
    <property type="evidence" value="ECO:0007669"/>
    <property type="project" value="UniProtKB-SubCell"/>
</dbReference>
<dbReference type="SUPFAM" id="SSF88697">
    <property type="entry name" value="PUA domain-like"/>
    <property type="match status" value="1"/>
</dbReference>
<keyword evidence="16" id="KW-1185">Reference proteome</keyword>
<gene>
    <name evidence="15" type="ORF">GVO57_01365</name>
</gene>
<evidence type="ECO:0000256" key="11">
    <source>
        <dbReference type="ARBA" id="ARBA00047944"/>
    </source>
</evidence>
<dbReference type="InterPro" id="IPR046886">
    <property type="entry name" value="RsmE_MTase_dom"/>
</dbReference>
<dbReference type="InterPro" id="IPR029026">
    <property type="entry name" value="tRNA_m1G_MTases_N"/>
</dbReference>
<dbReference type="AlphaFoldDB" id="A0A7Z2NTT4"/>
<dbReference type="Gene3D" id="3.40.1280.10">
    <property type="match status" value="1"/>
</dbReference>
<evidence type="ECO:0000313" key="16">
    <source>
        <dbReference type="Proteomes" id="UP000464468"/>
    </source>
</evidence>
<comment type="similarity">
    <text evidence="2 12">Belongs to the RNA methyltransferase RsmE family.</text>
</comment>
<keyword evidence="8 12" id="KW-0808">Transferase</keyword>
<name>A0A7Z2NTT4_9SPHN</name>
<protein>
    <recommendedName>
        <fullName evidence="4 12">Ribosomal RNA small subunit methyltransferase E</fullName>
        <ecNumber evidence="3 12">2.1.1.193</ecNumber>
    </recommendedName>
</protein>
<dbReference type="NCBIfam" id="NF008696">
    <property type="entry name" value="PRK11713.3-5"/>
    <property type="match status" value="1"/>
</dbReference>
<dbReference type="RefSeq" id="WP_160591236.1">
    <property type="nucleotide sequence ID" value="NZ_CP047895.1"/>
</dbReference>
<dbReference type="InterPro" id="IPR006700">
    <property type="entry name" value="RsmE"/>
</dbReference>
<dbReference type="Pfam" id="PF04452">
    <property type="entry name" value="Methyltrans_RNA"/>
    <property type="match status" value="1"/>
</dbReference>
<dbReference type="InterPro" id="IPR046887">
    <property type="entry name" value="RsmE_PUA-like"/>
</dbReference>
<evidence type="ECO:0000256" key="10">
    <source>
        <dbReference type="ARBA" id="ARBA00025699"/>
    </source>
</evidence>
<dbReference type="Proteomes" id="UP000464468">
    <property type="component" value="Chromosome"/>
</dbReference>
<comment type="subcellular location">
    <subcellularLocation>
        <location evidence="1 12">Cytoplasm</location>
    </subcellularLocation>
</comment>
<dbReference type="KEGG" id="schy:GVO57_01365"/>
<proteinExistence type="inferred from homology"/>
<evidence type="ECO:0000259" key="14">
    <source>
        <dbReference type="Pfam" id="PF20260"/>
    </source>
</evidence>
<evidence type="ECO:0000256" key="6">
    <source>
        <dbReference type="ARBA" id="ARBA00022552"/>
    </source>
</evidence>
<dbReference type="PIRSF" id="PIRSF015601">
    <property type="entry name" value="MTase_slr0722"/>
    <property type="match status" value="1"/>
</dbReference>
<dbReference type="SUPFAM" id="SSF75217">
    <property type="entry name" value="alpha/beta knot"/>
    <property type="match status" value="1"/>
</dbReference>
<dbReference type="PANTHER" id="PTHR30027">
    <property type="entry name" value="RIBOSOMAL RNA SMALL SUBUNIT METHYLTRANSFERASE E"/>
    <property type="match status" value="1"/>
</dbReference>
<evidence type="ECO:0000256" key="7">
    <source>
        <dbReference type="ARBA" id="ARBA00022603"/>
    </source>
</evidence>
<dbReference type="CDD" id="cd18084">
    <property type="entry name" value="RsmE-like"/>
    <property type="match status" value="1"/>
</dbReference>
<organism evidence="15 16">
    <name type="scientific">Sphingomonas changnyeongensis</name>
    <dbReference type="NCBI Taxonomy" id="2698679"/>
    <lineage>
        <taxon>Bacteria</taxon>
        <taxon>Pseudomonadati</taxon>
        <taxon>Pseudomonadota</taxon>
        <taxon>Alphaproteobacteria</taxon>
        <taxon>Sphingomonadales</taxon>
        <taxon>Sphingomonadaceae</taxon>
        <taxon>Sphingomonas</taxon>
    </lineage>
</organism>
<accession>A0A7Z2NTT4</accession>
<keyword evidence="6 12" id="KW-0698">rRNA processing</keyword>
<dbReference type="InterPro" id="IPR029028">
    <property type="entry name" value="Alpha/beta_knot_MTases"/>
</dbReference>
<dbReference type="Gene3D" id="2.40.240.20">
    <property type="entry name" value="Hypothetical PUA domain-like, domain 1"/>
    <property type="match status" value="1"/>
</dbReference>
<dbReference type="GO" id="GO:0070475">
    <property type="term" value="P:rRNA base methylation"/>
    <property type="evidence" value="ECO:0007669"/>
    <property type="project" value="TreeGrafter"/>
</dbReference>
<evidence type="ECO:0000256" key="1">
    <source>
        <dbReference type="ARBA" id="ARBA00004496"/>
    </source>
</evidence>
<evidence type="ECO:0000256" key="5">
    <source>
        <dbReference type="ARBA" id="ARBA00022490"/>
    </source>
</evidence>
<evidence type="ECO:0000256" key="8">
    <source>
        <dbReference type="ARBA" id="ARBA00022679"/>
    </source>
</evidence>
<keyword evidence="5 12" id="KW-0963">Cytoplasm</keyword>
<keyword evidence="7 12" id="KW-0489">Methyltransferase</keyword>
<reference evidence="15 16" key="1">
    <citation type="submission" date="2020-01" db="EMBL/GenBank/DDBJ databases">
        <title>Sphingomonas sp. C33 whole genome sequece.</title>
        <authorList>
            <person name="Park C."/>
        </authorList>
    </citation>
    <scope>NUCLEOTIDE SEQUENCE [LARGE SCALE GENOMIC DNA]</scope>
    <source>
        <strain evidence="15 16">C33</strain>
    </source>
</reference>
<keyword evidence="9 12" id="KW-0949">S-adenosyl-L-methionine</keyword>
<evidence type="ECO:0000259" key="13">
    <source>
        <dbReference type="Pfam" id="PF04452"/>
    </source>
</evidence>
<comment type="catalytic activity">
    <reaction evidence="11 12">
        <text>uridine(1498) in 16S rRNA + S-adenosyl-L-methionine = N(3)-methyluridine(1498) in 16S rRNA + S-adenosyl-L-homocysteine + H(+)</text>
        <dbReference type="Rhea" id="RHEA:42920"/>
        <dbReference type="Rhea" id="RHEA-COMP:10283"/>
        <dbReference type="Rhea" id="RHEA-COMP:10284"/>
        <dbReference type="ChEBI" id="CHEBI:15378"/>
        <dbReference type="ChEBI" id="CHEBI:57856"/>
        <dbReference type="ChEBI" id="CHEBI:59789"/>
        <dbReference type="ChEBI" id="CHEBI:65315"/>
        <dbReference type="ChEBI" id="CHEBI:74502"/>
        <dbReference type="EC" id="2.1.1.193"/>
    </reaction>
</comment>
<comment type="function">
    <text evidence="10 12">Specifically methylates the N3 position of the uracil ring of uridine 1498 (m3U1498) in 16S rRNA. Acts on the fully assembled 30S ribosomal subunit.</text>
</comment>